<keyword evidence="4" id="KW-1185">Reference proteome</keyword>
<gene>
    <name evidence="3" type="ORF">SAMN02745120_1371</name>
</gene>
<accession>A0A1T5B1M6</accession>
<feature type="domain" description="CsbD-like" evidence="2">
    <location>
        <begin position="4"/>
        <end position="56"/>
    </location>
</feature>
<proteinExistence type="inferred from homology"/>
<evidence type="ECO:0000313" key="4">
    <source>
        <dbReference type="Proteomes" id="UP000243406"/>
    </source>
</evidence>
<dbReference type="InterPro" id="IPR008462">
    <property type="entry name" value="CsbD"/>
</dbReference>
<name>A0A1T5B1M6_9FIRM</name>
<sequence length="65" mass="7577">MNFDMLKGKFNQILGDAKTEFGKLTDDELKMLEGQRDKFIGVVQEKYGIAKEEAEKKVNEFLKKY</sequence>
<dbReference type="SUPFAM" id="SSF69047">
    <property type="entry name" value="Hypothetical protein YjbJ"/>
    <property type="match status" value="1"/>
</dbReference>
<dbReference type="AlphaFoldDB" id="A0A1T5B1M6"/>
<dbReference type="EMBL" id="FUYN01000002">
    <property type="protein sequence ID" value="SKB41211.1"/>
    <property type="molecule type" value="Genomic_DNA"/>
</dbReference>
<dbReference type="Gene3D" id="1.10.1470.10">
    <property type="entry name" value="YjbJ"/>
    <property type="match status" value="1"/>
</dbReference>
<dbReference type="Proteomes" id="UP000243406">
    <property type="component" value="Unassembled WGS sequence"/>
</dbReference>
<dbReference type="PANTHER" id="PTHR34977">
    <property type="entry name" value="UPF0337 PROTEIN YJBJ"/>
    <property type="match status" value="1"/>
</dbReference>
<protein>
    <submittedName>
        <fullName evidence="3">Uncharacterized conserved protein YjbJ, UPF0337 family</fullName>
    </submittedName>
</protein>
<dbReference type="RefSeq" id="WP_013360631.1">
    <property type="nucleotide sequence ID" value="NZ_DAMBHZ010000001.1"/>
</dbReference>
<dbReference type="InterPro" id="IPR050423">
    <property type="entry name" value="UPF0337_stress_rsp"/>
</dbReference>
<organism evidence="3 4">
    <name type="scientific">Acetoanaerobium noterae</name>
    <dbReference type="NCBI Taxonomy" id="745369"/>
    <lineage>
        <taxon>Bacteria</taxon>
        <taxon>Bacillati</taxon>
        <taxon>Bacillota</taxon>
        <taxon>Clostridia</taxon>
        <taxon>Peptostreptococcales</taxon>
        <taxon>Filifactoraceae</taxon>
        <taxon>Acetoanaerobium</taxon>
    </lineage>
</organism>
<evidence type="ECO:0000259" key="2">
    <source>
        <dbReference type="Pfam" id="PF05532"/>
    </source>
</evidence>
<dbReference type="PANTHER" id="PTHR34977:SF1">
    <property type="entry name" value="UPF0337 PROTEIN YJBJ"/>
    <property type="match status" value="1"/>
</dbReference>
<dbReference type="Pfam" id="PF05532">
    <property type="entry name" value="CsbD"/>
    <property type="match status" value="1"/>
</dbReference>
<comment type="similarity">
    <text evidence="1">Belongs to the UPF0337 (CsbD) family.</text>
</comment>
<dbReference type="PIRSF" id="PIRSF039008">
    <property type="entry name" value="YjbJ"/>
    <property type="match status" value="1"/>
</dbReference>
<dbReference type="OrthoDB" id="9796058at2"/>
<evidence type="ECO:0000313" key="3">
    <source>
        <dbReference type="EMBL" id="SKB41211.1"/>
    </source>
</evidence>
<reference evidence="4" key="1">
    <citation type="submission" date="2017-02" db="EMBL/GenBank/DDBJ databases">
        <authorList>
            <person name="Varghese N."/>
            <person name="Submissions S."/>
        </authorList>
    </citation>
    <scope>NUCLEOTIDE SEQUENCE [LARGE SCALE GENOMIC DNA]</scope>
    <source>
        <strain evidence="4">ATCC 35199</strain>
    </source>
</reference>
<evidence type="ECO:0000256" key="1">
    <source>
        <dbReference type="ARBA" id="ARBA00009129"/>
    </source>
</evidence>
<dbReference type="InterPro" id="IPR026042">
    <property type="entry name" value="YjbJ"/>
</dbReference>
<dbReference type="InterPro" id="IPR036629">
    <property type="entry name" value="YjbJ_sf"/>
</dbReference>